<comment type="cofactor">
    <cofactor evidence="2">
        <name>Zn(2+)</name>
        <dbReference type="ChEBI" id="CHEBI:29105"/>
    </cofactor>
</comment>
<dbReference type="AlphaFoldDB" id="A0A376B4V4"/>
<dbReference type="VEuPathDB" id="FungiDB:SCODWIG_01432"/>
<keyword evidence="7 11" id="KW-0378">Hydrolase</keyword>
<gene>
    <name evidence="11" type="ORF">SCODWIG_01432</name>
</gene>
<evidence type="ECO:0000256" key="2">
    <source>
        <dbReference type="ARBA" id="ARBA00001947"/>
    </source>
</evidence>
<evidence type="ECO:0000256" key="3">
    <source>
        <dbReference type="ARBA" id="ARBA00004963"/>
    </source>
</evidence>
<comment type="catalytic activity">
    <reaction evidence="1">
        <text>an S-(2-hydroxyacyl)glutathione + H2O = a 2-hydroxy carboxylate + glutathione + H(+)</text>
        <dbReference type="Rhea" id="RHEA:21864"/>
        <dbReference type="ChEBI" id="CHEBI:15377"/>
        <dbReference type="ChEBI" id="CHEBI:15378"/>
        <dbReference type="ChEBI" id="CHEBI:57925"/>
        <dbReference type="ChEBI" id="CHEBI:58896"/>
        <dbReference type="ChEBI" id="CHEBI:71261"/>
        <dbReference type="EC" id="3.1.2.6"/>
    </reaction>
</comment>
<evidence type="ECO:0000259" key="10">
    <source>
        <dbReference type="SMART" id="SM00849"/>
    </source>
</evidence>
<dbReference type="Gene3D" id="3.60.15.10">
    <property type="entry name" value="Ribonuclease Z/Hydroxyacylglutathione hydrolase-like"/>
    <property type="match status" value="1"/>
</dbReference>
<dbReference type="SMART" id="SM00849">
    <property type="entry name" value="Lactamase_B"/>
    <property type="match status" value="1"/>
</dbReference>
<dbReference type="GO" id="GO:0046872">
    <property type="term" value="F:metal ion binding"/>
    <property type="evidence" value="ECO:0007669"/>
    <property type="project" value="UniProtKB-KW"/>
</dbReference>
<evidence type="ECO:0000313" key="12">
    <source>
        <dbReference type="Proteomes" id="UP000262825"/>
    </source>
</evidence>
<keyword evidence="12" id="KW-1185">Reference proteome</keyword>
<keyword evidence="6" id="KW-0479">Metal-binding</keyword>
<dbReference type="Pfam" id="PF16123">
    <property type="entry name" value="HAGH_C"/>
    <property type="match status" value="1"/>
</dbReference>
<dbReference type="EMBL" id="UFAJ01000183">
    <property type="protein sequence ID" value="SSD59671.1"/>
    <property type="molecule type" value="Genomic_DNA"/>
</dbReference>
<comment type="similarity">
    <text evidence="4">Belongs to the metallo-beta-lactamase superfamily. Glyoxalase II family.</text>
</comment>
<evidence type="ECO:0000256" key="9">
    <source>
        <dbReference type="ARBA" id="ARBA00031044"/>
    </source>
</evidence>
<evidence type="ECO:0000256" key="8">
    <source>
        <dbReference type="ARBA" id="ARBA00022833"/>
    </source>
</evidence>
<dbReference type="SUPFAM" id="SSF56281">
    <property type="entry name" value="Metallo-hydrolase/oxidoreductase"/>
    <property type="match status" value="1"/>
</dbReference>
<sequence>MKIKPIKMRWLTGGVNYSYLISTTTPTIGNNVSAMKSWIIDPAEMADVLPNLNKEEIASITSIVNTHHHYDHSDGNIPLLEHLSTHDNVNTPINVIVGSKHNVPINPVPSKVKVIVPKDKEWFTLGENIMIKAIRTPCHTQDSVCYYFWDKVEDQYAIFTGDTLFTCGCGRFFEGDGFQMDNSLNVKLCKDVDVKNNLNKTFVFPGHEYTRSNVKFVRAKVYNQLNEKNKAFDELENYSNTHEMTTGVYTLQDELNFNPFMRLNDPLVRKAVGDLKNEWPTGKVMENLRKLKDVF</sequence>
<dbReference type="Proteomes" id="UP000262825">
    <property type="component" value="Unassembled WGS sequence"/>
</dbReference>
<evidence type="ECO:0000256" key="7">
    <source>
        <dbReference type="ARBA" id="ARBA00022801"/>
    </source>
</evidence>
<evidence type="ECO:0000256" key="4">
    <source>
        <dbReference type="ARBA" id="ARBA00006759"/>
    </source>
</evidence>
<comment type="pathway">
    <text evidence="3">Secondary metabolite metabolism; methylglyoxal degradation; (R)-lactate from methylglyoxal: step 2/2.</text>
</comment>
<reference evidence="12" key="1">
    <citation type="submission" date="2018-06" db="EMBL/GenBank/DDBJ databases">
        <authorList>
            <person name="Guldener U."/>
        </authorList>
    </citation>
    <scope>NUCLEOTIDE SEQUENCE [LARGE SCALE GENOMIC DNA]</scope>
    <source>
        <strain evidence="12">UTAD17</strain>
    </source>
</reference>
<dbReference type="PANTHER" id="PTHR11935">
    <property type="entry name" value="BETA LACTAMASE DOMAIN"/>
    <property type="match status" value="1"/>
</dbReference>
<evidence type="ECO:0000256" key="5">
    <source>
        <dbReference type="ARBA" id="ARBA00011917"/>
    </source>
</evidence>
<evidence type="ECO:0000256" key="1">
    <source>
        <dbReference type="ARBA" id="ARBA00001623"/>
    </source>
</evidence>
<dbReference type="InterPro" id="IPR035680">
    <property type="entry name" value="Clx_II_MBL"/>
</dbReference>
<dbReference type="Pfam" id="PF00753">
    <property type="entry name" value="Lactamase_B"/>
    <property type="match status" value="1"/>
</dbReference>
<proteinExistence type="inferred from homology"/>
<dbReference type="InterPro" id="IPR001279">
    <property type="entry name" value="Metallo-B-lactamas"/>
</dbReference>
<organism evidence="11 12">
    <name type="scientific">Saccharomycodes ludwigii</name>
    <dbReference type="NCBI Taxonomy" id="36035"/>
    <lineage>
        <taxon>Eukaryota</taxon>
        <taxon>Fungi</taxon>
        <taxon>Dikarya</taxon>
        <taxon>Ascomycota</taxon>
        <taxon>Saccharomycotina</taxon>
        <taxon>Saccharomycetes</taxon>
        <taxon>Saccharomycodales</taxon>
        <taxon>Saccharomycodaceae</taxon>
        <taxon>Saccharomycodes</taxon>
    </lineage>
</organism>
<protein>
    <recommendedName>
        <fullName evidence="5">hydroxyacylglutathione hydrolase</fullName>
        <ecNumber evidence="5">3.1.2.6</ecNumber>
    </recommendedName>
    <alternativeName>
        <fullName evidence="9">Glyoxalase II</fullName>
    </alternativeName>
</protein>
<evidence type="ECO:0000313" key="11">
    <source>
        <dbReference type="EMBL" id="SSD59671.1"/>
    </source>
</evidence>
<dbReference type="UniPathway" id="UPA00619">
    <property type="reaction ID" value="UER00676"/>
</dbReference>
<dbReference type="InterPro" id="IPR032282">
    <property type="entry name" value="HAGH_C"/>
</dbReference>
<dbReference type="InterPro" id="IPR036866">
    <property type="entry name" value="RibonucZ/Hydroxyglut_hydro"/>
</dbReference>
<accession>A0A376B4V4</accession>
<evidence type="ECO:0000256" key="6">
    <source>
        <dbReference type="ARBA" id="ARBA00022723"/>
    </source>
</evidence>
<dbReference type="CDD" id="cd07723">
    <property type="entry name" value="hydroxyacylglutathione_hydrolase_MBL-fold"/>
    <property type="match status" value="1"/>
</dbReference>
<dbReference type="PANTHER" id="PTHR11935:SF94">
    <property type="entry name" value="TENZING NORGAY, ISOFORM C"/>
    <property type="match status" value="1"/>
</dbReference>
<name>A0A376B4V4_9ASCO</name>
<keyword evidence="8" id="KW-0862">Zinc</keyword>
<feature type="domain" description="Metallo-beta-lactamase" evidence="10">
    <location>
        <begin position="29"/>
        <end position="207"/>
    </location>
</feature>
<dbReference type="GO" id="GO:0004416">
    <property type="term" value="F:hydroxyacylglutathione hydrolase activity"/>
    <property type="evidence" value="ECO:0007669"/>
    <property type="project" value="UniProtKB-EC"/>
</dbReference>
<dbReference type="EC" id="3.1.2.6" evidence="5"/>